<protein>
    <submittedName>
        <fullName evidence="2 3">Uncharacterized protein</fullName>
    </submittedName>
</protein>
<dbReference type="EMBL" id="AMQN01011041">
    <property type="status" value="NOT_ANNOTATED_CDS"/>
    <property type="molecule type" value="Genomic_DNA"/>
</dbReference>
<dbReference type="EMBL" id="KB308662">
    <property type="protein sequence ID" value="ELT97076.1"/>
    <property type="molecule type" value="Genomic_DNA"/>
</dbReference>
<dbReference type="HOGENOM" id="CLU_618555_0_0_1"/>
<dbReference type="EnsemblMetazoa" id="CapteT191720">
    <property type="protein sequence ID" value="CapteP191720"/>
    <property type="gene ID" value="CapteG191720"/>
</dbReference>
<evidence type="ECO:0000256" key="1">
    <source>
        <dbReference type="SAM" id="MobiDB-lite"/>
    </source>
</evidence>
<keyword evidence="4" id="KW-1185">Reference proteome</keyword>
<reference evidence="4" key="1">
    <citation type="submission" date="2012-12" db="EMBL/GenBank/DDBJ databases">
        <authorList>
            <person name="Hellsten U."/>
            <person name="Grimwood J."/>
            <person name="Chapman J.A."/>
            <person name="Shapiro H."/>
            <person name="Aerts A."/>
            <person name="Otillar R.P."/>
            <person name="Terry A.Y."/>
            <person name="Boore J.L."/>
            <person name="Simakov O."/>
            <person name="Marletaz F."/>
            <person name="Cho S.-J."/>
            <person name="Edsinger-Gonzales E."/>
            <person name="Havlak P."/>
            <person name="Kuo D.-H."/>
            <person name="Larsson T."/>
            <person name="Lv J."/>
            <person name="Arendt D."/>
            <person name="Savage R."/>
            <person name="Osoegawa K."/>
            <person name="de Jong P."/>
            <person name="Lindberg D.R."/>
            <person name="Seaver E.C."/>
            <person name="Weisblat D.A."/>
            <person name="Putnam N.H."/>
            <person name="Grigoriev I.V."/>
            <person name="Rokhsar D.S."/>
        </authorList>
    </citation>
    <scope>NUCLEOTIDE SEQUENCE</scope>
    <source>
        <strain evidence="4">I ESC-2004</strain>
    </source>
</reference>
<accession>R7U086</accession>
<reference evidence="3" key="3">
    <citation type="submission" date="2015-06" db="UniProtKB">
        <authorList>
            <consortium name="EnsemblMetazoa"/>
        </authorList>
    </citation>
    <scope>IDENTIFICATION</scope>
</reference>
<evidence type="ECO:0000313" key="2">
    <source>
        <dbReference type="EMBL" id="ELT97076.1"/>
    </source>
</evidence>
<evidence type="ECO:0000313" key="4">
    <source>
        <dbReference type="Proteomes" id="UP000014760"/>
    </source>
</evidence>
<dbReference type="OrthoDB" id="92090at2759"/>
<dbReference type="AlphaFoldDB" id="R7U086"/>
<reference evidence="2 4" key="2">
    <citation type="journal article" date="2013" name="Nature">
        <title>Insights into bilaterian evolution from three spiralian genomes.</title>
        <authorList>
            <person name="Simakov O."/>
            <person name="Marletaz F."/>
            <person name="Cho S.J."/>
            <person name="Edsinger-Gonzales E."/>
            <person name="Havlak P."/>
            <person name="Hellsten U."/>
            <person name="Kuo D.H."/>
            <person name="Larsson T."/>
            <person name="Lv J."/>
            <person name="Arendt D."/>
            <person name="Savage R."/>
            <person name="Osoegawa K."/>
            <person name="de Jong P."/>
            <person name="Grimwood J."/>
            <person name="Chapman J.A."/>
            <person name="Shapiro H."/>
            <person name="Aerts A."/>
            <person name="Otillar R.P."/>
            <person name="Terry A.Y."/>
            <person name="Boore J.L."/>
            <person name="Grigoriev I.V."/>
            <person name="Lindberg D.R."/>
            <person name="Seaver E.C."/>
            <person name="Weisblat D.A."/>
            <person name="Putnam N.H."/>
            <person name="Rokhsar D.S."/>
        </authorList>
    </citation>
    <scope>NUCLEOTIDE SEQUENCE</scope>
    <source>
        <strain evidence="2 4">I ESC-2004</strain>
    </source>
</reference>
<dbReference type="Proteomes" id="UP000014760">
    <property type="component" value="Unassembled WGS sequence"/>
</dbReference>
<organism evidence="2">
    <name type="scientific">Capitella teleta</name>
    <name type="common">Polychaete worm</name>
    <dbReference type="NCBI Taxonomy" id="283909"/>
    <lineage>
        <taxon>Eukaryota</taxon>
        <taxon>Metazoa</taxon>
        <taxon>Spiralia</taxon>
        <taxon>Lophotrochozoa</taxon>
        <taxon>Annelida</taxon>
        <taxon>Polychaeta</taxon>
        <taxon>Sedentaria</taxon>
        <taxon>Scolecida</taxon>
        <taxon>Capitellidae</taxon>
        <taxon>Capitella</taxon>
    </lineage>
</organism>
<feature type="region of interest" description="Disordered" evidence="1">
    <location>
        <begin position="184"/>
        <end position="205"/>
    </location>
</feature>
<dbReference type="EMBL" id="AMQN01011042">
    <property type="status" value="NOT_ANNOTATED_CDS"/>
    <property type="molecule type" value="Genomic_DNA"/>
</dbReference>
<name>R7U086_CAPTE</name>
<gene>
    <name evidence="2" type="ORF">CAPTEDRAFT_191720</name>
</gene>
<sequence>MSLSTAFRLSCKWMLDFCKHTSMKRPNKPLRLKDIHNIKAKQFKDITDWEATLKNFDYIRQRDPGATIDVFARDSDSTLEMIILQTTEMKKALAEFPEIEQLDMNGSEEFLPFLQQPLGPQSMQPQMIEEEVLQSDFISANEILGDSMTWTTLESAEPQFHLVNSAQVMQKADNDDYQLLMIGPSLPSPTNSEAQEEAASAPECKDKKLTWKRQSNPEEWKTNKRKELRQSGAAYRLVKGKETTKRNLEERQRTRKKYSFKYHFFLEDEEIRVCKEFYLSTHNISQRRISYFHEQKKDPTSGINVTGDKRGILRIERIPKAKKDESSEVSIGMAMKQTNAVLFFLSAKYCDEMFDVFYDNTLKNSNGVTNEPSLPRQRRPPKRLVNGVAPHVFASPKEMCRQQNFQVVDSMIADSKRRFNRGSLAVPTSLEAFLLEAANGKNE</sequence>
<evidence type="ECO:0000313" key="3">
    <source>
        <dbReference type="EnsemblMetazoa" id="CapteP191720"/>
    </source>
</evidence>
<proteinExistence type="predicted"/>